<sequence>MDSSICSSVPDSELWIIQGTLTWHASPIQTRV</sequence>
<dbReference type="AlphaFoldDB" id="A0AAD6LSX3"/>
<dbReference type="Proteomes" id="UP001164929">
    <property type="component" value="Chromosome 14"/>
</dbReference>
<accession>A0AAD6LSX3</accession>
<protein>
    <submittedName>
        <fullName evidence="1">Uncharacterized protein</fullName>
    </submittedName>
</protein>
<evidence type="ECO:0000313" key="2">
    <source>
        <dbReference type="Proteomes" id="UP001164929"/>
    </source>
</evidence>
<reference evidence="1" key="1">
    <citation type="journal article" date="2023" name="Mol. Ecol. Resour.">
        <title>Chromosome-level genome assembly of a triploid poplar Populus alba 'Berolinensis'.</title>
        <authorList>
            <person name="Chen S."/>
            <person name="Yu Y."/>
            <person name="Wang X."/>
            <person name="Wang S."/>
            <person name="Zhang T."/>
            <person name="Zhou Y."/>
            <person name="He R."/>
            <person name="Meng N."/>
            <person name="Wang Y."/>
            <person name="Liu W."/>
            <person name="Liu Z."/>
            <person name="Liu J."/>
            <person name="Guo Q."/>
            <person name="Huang H."/>
            <person name="Sederoff R.R."/>
            <person name="Wang G."/>
            <person name="Qu G."/>
            <person name="Chen S."/>
        </authorList>
    </citation>
    <scope>NUCLEOTIDE SEQUENCE</scope>
    <source>
        <strain evidence="1">SC-2020</strain>
    </source>
</reference>
<proteinExistence type="predicted"/>
<organism evidence="1 2">
    <name type="scientific">Populus alba x Populus x berolinensis</name>
    <dbReference type="NCBI Taxonomy" id="444605"/>
    <lineage>
        <taxon>Eukaryota</taxon>
        <taxon>Viridiplantae</taxon>
        <taxon>Streptophyta</taxon>
        <taxon>Embryophyta</taxon>
        <taxon>Tracheophyta</taxon>
        <taxon>Spermatophyta</taxon>
        <taxon>Magnoliopsida</taxon>
        <taxon>eudicotyledons</taxon>
        <taxon>Gunneridae</taxon>
        <taxon>Pentapetalae</taxon>
        <taxon>rosids</taxon>
        <taxon>fabids</taxon>
        <taxon>Malpighiales</taxon>
        <taxon>Salicaceae</taxon>
        <taxon>Saliceae</taxon>
        <taxon>Populus</taxon>
    </lineage>
</organism>
<name>A0AAD6LSX3_9ROSI</name>
<evidence type="ECO:0000313" key="1">
    <source>
        <dbReference type="EMBL" id="KAJ6972718.1"/>
    </source>
</evidence>
<gene>
    <name evidence="1" type="ORF">NC653_033120</name>
</gene>
<dbReference type="EMBL" id="JAQIZT010000014">
    <property type="protein sequence ID" value="KAJ6972718.1"/>
    <property type="molecule type" value="Genomic_DNA"/>
</dbReference>
<comment type="caution">
    <text evidence="1">The sequence shown here is derived from an EMBL/GenBank/DDBJ whole genome shotgun (WGS) entry which is preliminary data.</text>
</comment>
<keyword evidence="2" id="KW-1185">Reference proteome</keyword>